<evidence type="ECO:0000313" key="1">
    <source>
        <dbReference type="EMBL" id="HEA86997.1"/>
    </source>
</evidence>
<accession>A0A7C1NEU3</accession>
<dbReference type="AlphaFoldDB" id="A0A7C1NEU3"/>
<reference evidence="1" key="1">
    <citation type="journal article" date="2020" name="mSystems">
        <title>Genome- and Community-Level Interaction Insights into Carbon Utilization and Element Cycling Functions of Hydrothermarchaeota in Hydrothermal Sediment.</title>
        <authorList>
            <person name="Zhou Z."/>
            <person name="Liu Y."/>
            <person name="Xu W."/>
            <person name="Pan J."/>
            <person name="Luo Z.H."/>
            <person name="Li M."/>
        </authorList>
    </citation>
    <scope>NUCLEOTIDE SEQUENCE [LARGE SCALE GENOMIC DNA]</scope>
    <source>
        <strain evidence="2">SpSt-236</strain>
        <strain evidence="1">SpSt-265</strain>
        <strain evidence="3">SpSt-465</strain>
    </source>
</reference>
<organism evidence="1">
    <name type="scientific">candidate division WOR-3 bacterium</name>
    <dbReference type="NCBI Taxonomy" id="2052148"/>
    <lineage>
        <taxon>Bacteria</taxon>
        <taxon>Bacteria division WOR-3</taxon>
    </lineage>
</organism>
<evidence type="ECO:0000313" key="3">
    <source>
        <dbReference type="EMBL" id="HFJ53920.1"/>
    </source>
</evidence>
<sequence length="193" mass="21731">MLEKLPRFTASDPLNAVMANYGYQRIAADVPAQKILTNPGLLKNFYDNAFTNKTPLPQNFRSVYGTQEIYLAYDPGLKGAWFISDPQNRIALLNYFRDAVSLGLKADGVLLLGSTPKLTPVGWQNLHDLLDEDFLKQYRPIERVEIMSILPGVRWRPPTLGLGVTFLNMKELREIRATVAEAIRGGTEGEIHR</sequence>
<protein>
    <submittedName>
        <fullName evidence="1">Uncharacterized protein</fullName>
    </submittedName>
</protein>
<evidence type="ECO:0000313" key="2">
    <source>
        <dbReference type="EMBL" id="HEE18484.1"/>
    </source>
</evidence>
<dbReference type="EMBL" id="DSLG01000004">
    <property type="protein sequence ID" value="HEA86997.1"/>
    <property type="molecule type" value="Genomic_DNA"/>
</dbReference>
<dbReference type="EMBL" id="DSTU01000005">
    <property type="protein sequence ID" value="HFJ53920.1"/>
    <property type="molecule type" value="Genomic_DNA"/>
</dbReference>
<gene>
    <name evidence="2" type="ORF">ENP62_02905</name>
    <name evidence="1" type="ORF">ENP94_03190</name>
    <name evidence="3" type="ORF">ENS16_04440</name>
</gene>
<name>A0A7C1NEU3_UNCW3</name>
<dbReference type="EMBL" id="DSKA01000211">
    <property type="protein sequence ID" value="HEE18484.1"/>
    <property type="molecule type" value="Genomic_DNA"/>
</dbReference>
<comment type="caution">
    <text evidence="1">The sequence shown here is derived from an EMBL/GenBank/DDBJ whole genome shotgun (WGS) entry which is preliminary data.</text>
</comment>
<proteinExistence type="predicted"/>